<evidence type="ECO:0000259" key="1">
    <source>
        <dbReference type="Pfam" id="PF14028"/>
    </source>
</evidence>
<evidence type="ECO:0000313" key="2">
    <source>
        <dbReference type="EMBL" id="ARU62695.1"/>
    </source>
</evidence>
<feature type="domain" description="Thiopeptide-type bacteriocin biosynthesis" evidence="1">
    <location>
        <begin position="9"/>
        <end position="315"/>
    </location>
</feature>
<dbReference type="AlphaFoldDB" id="A0A1Y0IT90"/>
<dbReference type="NCBIfam" id="TIGR03891">
    <property type="entry name" value="thiopep_ocin"/>
    <property type="match status" value="1"/>
</dbReference>
<sequence length="329" mass="38634">MTGVTKREWLALHIFYHHFEKQDDLLLDCLMPAARKLRAEGHCQAWFFLRYWDGGPHIRIRFLQPDEHVEPYIREQAAAYMQAHPPAQEMSREAYYAQHKFDGEAVDRDSLPWYGNGSIVRMPYEPETKRYGGAAALPVSEDLFAHSSDMVEQVLTATRGEYQKRMNIAMDLMLLTALCLGVRVEDAGMFFERYMYSWQTFVDQPEAQRVKIRELFERQREVWVPRFRTLVEFIDSDQEFMFYRQWVDQLKAAFARYEAIALQGELVCPYDDDPVDSERRRRYAIASIAVSQIHMTNNRLGVLMSYEHYLSCMLHLAASEAVQTGEEVR</sequence>
<dbReference type="Pfam" id="PF14028">
    <property type="entry name" value="Lant_dehydr_C"/>
    <property type="match status" value="1"/>
</dbReference>
<accession>A0A1Y0IT90</accession>
<name>A0A1Y0IT90_9BACL</name>
<organism evidence="2 3">
    <name type="scientific">Tumebacillus avium</name>
    <dbReference type="NCBI Taxonomy" id="1903704"/>
    <lineage>
        <taxon>Bacteria</taxon>
        <taxon>Bacillati</taxon>
        <taxon>Bacillota</taxon>
        <taxon>Bacilli</taxon>
        <taxon>Bacillales</taxon>
        <taxon>Alicyclobacillaceae</taxon>
        <taxon>Tumebacillus</taxon>
    </lineage>
</organism>
<keyword evidence="3" id="KW-1185">Reference proteome</keyword>
<reference evidence="3" key="1">
    <citation type="submission" date="2017-05" db="EMBL/GenBank/DDBJ databases">
        <authorList>
            <person name="Sung H."/>
        </authorList>
    </citation>
    <scope>NUCLEOTIDE SEQUENCE [LARGE SCALE GENOMIC DNA]</scope>
    <source>
        <strain evidence="3">AR23208</strain>
    </source>
</reference>
<dbReference type="RefSeq" id="WP_087458049.1">
    <property type="nucleotide sequence ID" value="NZ_CP021434.1"/>
</dbReference>
<dbReference type="OrthoDB" id="1273722at2"/>
<gene>
    <name evidence="2" type="ORF">CBW65_18210</name>
</gene>
<dbReference type="Proteomes" id="UP000195437">
    <property type="component" value="Chromosome"/>
</dbReference>
<dbReference type="InterPro" id="IPR023809">
    <property type="entry name" value="Thiopep_bacteriocin_synth_dom"/>
</dbReference>
<dbReference type="EMBL" id="CP021434">
    <property type="protein sequence ID" value="ARU62695.1"/>
    <property type="molecule type" value="Genomic_DNA"/>
</dbReference>
<protein>
    <recommendedName>
        <fullName evidence="1">Thiopeptide-type bacteriocin biosynthesis domain-containing protein</fullName>
    </recommendedName>
</protein>
<dbReference type="KEGG" id="tum:CBW65_18210"/>
<evidence type="ECO:0000313" key="3">
    <source>
        <dbReference type="Proteomes" id="UP000195437"/>
    </source>
</evidence>
<proteinExistence type="predicted"/>